<reference evidence="1" key="1">
    <citation type="submission" date="2019-04" db="EMBL/GenBank/DDBJ databases">
        <title>Microbes associate with the intestines of laboratory mice.</title>
        <authorList>
            <person name="Navarre W."/>
            <person name="Wong E."/>
            <person name="Huang K."/>
            <person name="Tropini C."/>
            <person name="Ng K."/>
            <person name="Yu B."/>
        </authorList>
    </citation>
    <scope>NUCLEOTIDE SEQUENCE</scope>
    <source>
        <strain evidence="1">NM73_A23</strain>
    </source>
</reference>
<dbReference type="Proteomes" id="UP000308886">
    <property type="component" value="Unassembled WGS sequence"/>
</dbReference>
<evidence type="ECO:0000313" key="1">
    <source>
        <dbReference type="EMBL" id="TGX83830.1"/>
    </source>
</evidence>
<accession>A0AC61QTE0</accession>
<proteinExistence type="predicted"/>
<name>A0AC61QTE0_9BACT</name>
<evidence type="ECO:0000313" key="2">
    <source>
        <dbReference type="Proteomes" id="UP000308886"/>
    </source>
</evidence>
<keyword evidence="2" id="KW-1185">Reference proteome</keyword>
<protein>
    <submittedName>
        <fullName evidence="1">Response regulator transcription factor</fullName>
    </submittedName>
</protein>
<sequence length="216" mass="23647">MKKQTRILVVDDHAIVRNSLAAFLSAKCEGVTVTEAASCQEAADIAAEDDHTIAIVDLELPDAKGTEVLHKLQNIRPAMRIIVYTMHEEPWLARELLESKAAAIVLKGEETTELVTAVESVAAGMPYFSPRFLTIAASKVELSERALEVLQLIAKGMSSREIAEQIFVSENTIEYHRKLILRHLGAKNNAHAVSIAIAKGLIKGGGNHHRTQELQP</sequence>
<comment type="caution">
    <text evidence="1">The sequence shown here is derived from an EMBL/GenBank/DDBJ whole genome shotgun (WGS) entry which is preliminary data.</text>
</comment>
<dbReference type="EMBL" id="SRZC01000002">
    <property type="protein sequence ID" value="TGX83830.1"/>
    <property type="molecule type" value="Genomic_DNA"/>
</dbReference>
<gene>
    <name evidence="1" type="ORF">E5358_01225</name>
</gene>
<organism evidence="1 2">
    <name type="scientific">Palleniella muris</name>
    <dbReference type="NCBI Taxonomy" id="3038145"/>
    <lineage>
        <taxon>Bacteria</taxon>
        <taxon>Pseudomonadati</taxon>
        <taxon>Bacteroidota</taxon>
        <taxon>Bacteroidia</taxon>
        <taxon>Bacteroidales</taxon>
        <taxon>Prevotellaceae</taxon>
        <taxon>Palleniella</taxon>
    </lineage>
</organism>